<evidence type="ECO:0000313" key="2">
    <source>
        <dbReference type="Proteomes" id="UP001497482"/>
    </source>
</evidence>
<proteinExistence type="predicted"/>
<evidence type="ECO:0000313" key="1">
    <source>
        <dbReference type="EMBL" id="CAL1591082.1"/>
    </source>
</evidence>
<sequence>MQERDGRGMALGSSCCVCLLAEWKNQENQCPVLPVLTLVKDFVNRSSTASINLIQSVVQDQTDCSLPIVGAGHECADSVQRLVTGNPHQRLNLPAWPVRGGTVLTVSH</sequence>
<accession>A0AAV2KSK9</accession>
<dbReference type="Proteomes" id="UP001497482">
    <property type="component" value="Chromosome 19"/>
</dbReference>
<keyword evidence="2" id="KW-1185">Reference proteome</keyword>
<gene>
    <name evidence="1" type="ORF">KC01_LOCUS20496</name>
</gene>
<organism evidence="1 2">
    <name type="scientific">Knipowitschia caucasica</name>
    <name type="common">Caucasian dwarf goby</name>
    <name type="synonym">Pomatoschistus caucasicus</name>
    <dbReference type="NCBI Taxonomy" id="637954"/>
    <lineage>
        <taxon>Eukaryota</taxon>
        <taxon>Metazoa</taxon>
        <taxon>Chordata</taxon>
        <taxon>Craniata</taxon>
        <taxon>Vertebrata</taxon>
        <taxon>Euteleostomi</taxon>
        <taxon>Actinopterygii</taxon>
        <taxon>Neopterygii</taxon>
        <taxon>Teleostei</taxon>
        <taxon>Neoteleostei</taxon>
        <taxon>Acanthomorphata</taxon>
        <taxon>Gobiaria</taxon>
        <taxon>Gobiiformes</taxon>
        <taxon>Gobioidei</taxon>
        <taxon>Gobiidae</taxon>
        <taxon>Gobiinae</taxon>
        <taxon>Knipowitschia</taxon>
    </lineage>
</organism>
<name>A0AAV2KSK9_KNICA</name>
<dbReference type="AlphaFoldDB" id="A0AAV2KSK9"/>
<dbReference type="EMBL" id="OZ035841">
    <property type="protein sequence ID" value="CAL1591082.1"/>
    <property type="molecule type" value="Genomic_DNA"/>
</dbReference>
<protein>
    <submittedName>
        <fullName evidence="1">Uncharacterized protein</fullName>
    </submittedName>
</protein>
<reference evidence="1 2" key="1">
    <citation type="submission" date="2024-04" db="EMBL/GenBank/DDBJ databases">
        <authorList>
            <person name="Waldvogel A.-M."/>
            <person name="Schoenle A."/>
        </authorList>
    </citation>
    <scope>NUCLEOTIDE SEQUENCE [LARGE SCALE GENOMIC DNA]</scope>
</reference>